<dbReference type="RefSeq" id="WP_259869436.1">
    <property type="nucleotide sequence ID" value="NZ_JAMQJZ010000010.1"/>
</dbReference>
<keyword evidence="2" id="KW-1185">Reference proteome</keyword>
<organism evidence="1 2">
    <name type="scientific">Aquibacillus koreensis</name>
    <dbReference type="NCBI Taxonomy" id="279446"/>
    <lineage>
        <taxon>Bacteria</taxon>
        <taxon>Bacillati</taxon>
        <taxon>Bacillota</taxon>
        <taxon>Bacilli</taxon>
        <taxon>Bacillales</taxon>
        <taxon>Bacillaceae</taxon>
        <taxon>Aquibacillus</taxon>
    </lineage>
</organism>
<evidence type="ECO:0000313" key="2">
    <source>
        <dbReference type="Proteomes" id="UP001145072"/>
    </source>
</evidence>
<accession>A0A9X3WMJ4</accession>
<dbReference type="Proteomes" id="UP001145072">
    <property type="component" value="Unassembled WGS sequence"/>
</dbReference>
<name>A0A9X3WMJ4_9BACI</name>
<dbReference type="NCBIfam" id="TIGR04398">
    <property type="entry name" value="SLAP_DUP"/>
    <property type="match status" value="1"/>
</dbReference>
<dbReference type="EMBL" id="JAMQJZ010000010">
    <property type="protein sequence ID" value="MDC3421368.1"/>
    <property type="molecule type" value="Genomic_DNA"/>
</dbReference>
<evidence type="ECO:0000313" key="1">
    <source>
        <dbReference type="EMBL" id="MDC3421368.1"/>
    </source>
</evidence>
<protein>
    <submittedName>
        <fullName evidence="1">SLAP domain-containing protein</fullName>
    </submittedName>
</protein>
<gene>
    <name evidence="1" type="ORF">NC661_13410</name>
</gene>
<comment type="caution">
    <text evidence="1">The sequence shown here is derived from an EMBL/GenBank/DDBJ whole genome shotgun (WGS) entry which is preliminary data.</text>
</comment>
<dbReference type="InterPro" id="IPR030910">
    <property type="entry name" value="SLAP_dom"/>
</dbReference>
<reference evidence="1" key="1">
    <citation type="submission" date="2022-06" db="EMBL/GenBank/DDBJ databases">
        <title>Aquibacillus sp. a new bacterium isolated from soil saline samples.</title>
        <authorList>
            <person name="Galisteo C."/>
            <person name="De La Haba R."/>
            <person name="Sanchez-Porro C."/>
            <person name="Ventosa A."/>
        </authorList>
    </citation>
    <scope>NUCLEOTIDE SEQUENCE</scope>
    <source>
        <strain evidence="1">JCM 12387</strain>
    </source>
</reference>
<proteinExistence type="predicted"/>
<sequence length="124" mass="14349">MQKLLFEKSWQKQIAEKDRIHIENIFSELLSTSEFPYFTPLREAKNHKGDLLVTVIIHNTSKQVLSFTKTKLSYISNEATIANHIFSIPALEIPPHTSMPWTFIFPIDQIDNSMEFKGGELELD</sequence>
<dbReference type="AlphaFoldDB" id="A0A9X3WMJ4"/>